<sequence>MMEPIDFFSTFMTADMIRNIVGHTNEEIVLRSSKYKEQTATISSTCEEELTALLGLLLLSAAKKDNHLTSLELFDPTFSGTRYISLVRERDIIQCQCKDDNTLCVTEEASFRDTSVSVSEDVSQRRQTIISFRIRNAAFLVTQHTESTGTKKMAPQWIYLLKKPSLDTCNTCDSYKMKIKLALPSDIENPKQELEAHQIQADSAYAIKKKDKEECTDAKRGPLQLRKVDSSGEKFIWHDVKWFRYSGENESGTIQFKTSIDSPEFENISFSRRGKANEP</sequence>
<evidence type="ECO:0000313" key="2">
    <source>
        <dbReference type="Proteomes" id="UP000691718"/>
    </source>
</evidence>
<accession>A0A8S3WR02</accession>
<dbReference type="Proteomes" id="UP000691718">
    <property type="component" value="Unassembled WGS sequence"/>
</dbReference>
<dbReference type="EMBL" id="CAJQZP010000693">
    <property type="protein sequence ID" value="CAG4977296.1"/>
    <property type="molecule type" value="Genomic_DNA"/>
</dbReference>
<protein>
    <submittedName>
        <fullName evidence="1">(apollo) hypothetical protein</fullName>
    </submittedName>
</protein>
<organism evidence="1 2">
    <name type="scientific">Parnassius apollo</name>
    <name type="common">Apollo butterfly</name>
    <name type="synonym">Papilio apollo</name>
    <dbReference type="NCBI Taxonomy" id="110799"/>
    <lineage>
        <taxon>Eukaryota</taxon>
        <taxon>Metazoa</taxon>
        <taxon>Ecdysozoa</taxon>
        <taxon>Arthropoda</taxon>
        <taxon>Hexapoda</taxon>
        <taxon>Insecta</taxon>
        <taxon>Pterygota</taxon>
        <taxon>Neoptera</taxon>
        <taxon>Endopterygota</taxon>
        <taxon>Lepidoptera</taxon>
        <taxon>Glossata</taxon>
        <taxon>Ditrysia</taxon>
        <taxon>Papilionoidea</taxon>
        <taxon>Papilionidae</taxon>
        <taxon>Parnassiinae</taxon>
        <taxon>Parnassini</taxon>
        <taxon>Parnassius</taxon>
        <taxon>Parnassius</taxon>
    </lineage>
</organism>
<reference evidence="1" key="1">
    <citation type="submission" date="2021-04" db="EMBL/GenBank/DDBJ databases">
        <authorList>
            <person name="Tunstrom K."/>
        </authorList>
    </citation>
    <scope>NUCLEOTIDE SEQUENCE</scope>
</reference>
<keyword evidence="2" id="KW-1185">Reference proteome</keyword>
<dbReference type="OrthoDB" id="6611988at2759"/>
<gene>
    <name evidence="1" type="ORF">PAPOLLO_LOCUS9385</name>
</gene>
<dbReference type="AlphaFoldDB" id="A0A8S3WR02"/>
<name>A0A8S3WR02_PARAO</name>
<proteinExistence type="predicted"/>
<comment type="caution">
    <text evidence="1">The sequence shown here is derived from an EMBL/GenBank/DDBJ whole genome shotgun (WGS) entry which is preliminary data.</text>
</comment>
<evidence type="ECO:0000313" key="1">
    <source>
        <dbReference type="EMBL" id="CAG4977296.1"/>
    </source>
</evidence>